<dbReference type="InterPro" id="IPR031978">
    <property type="entry name" value="DUF4784"/>
</dbReference>
<feature type="domain" description="DUF4784" evidence="2">
    <location>
        <begin position="259"/>
        <end position="419"/>
    </location>
</feature>
<accession>A0A948TNP1</accession>
<evidence type="ECO:0000256" key="1">
    <source>
        <dbReference type="SAM" id="SignalP"/>
    </source>
</evidence>
<gene>
    <name evidence="4" type="ORF">H9928_07065</name>
</gene>
<evidence type="ECO:0000259" key="2">
    <source>
        <dbReference type="Pfam" id="PF16023"/>
    </source>
</evidence>
<name>A0A948TNP1_9BACT</name>
<dbReference type="EMBL" id="JAHLFJ010000069">
    <property type="protein sequence ID" value="MBU3856295.1"/>
    <property type="molecule type" value="Genomic_DNA"/>
</dbReference>
<feature type="domain" description="DUF4784" evidence="3">
    <location>
        <begin position="35"/>
        <end position="137"/>
    </location>
</feature>
<dbReference type="InterPro" id="IPR046546">
    <property type="entry name" value="DUF4784_N"/>
</dbReference>
<reference evidence="4" key="2">
    <citation type="submission" date="2021-04" db="EMBL/GenBank/DDBJ databases">
        <authorList>
            <person name="Gilroy R."/>
        </authorList>
    </citation>
    <scope>NUCLEOTIDE SEQUENCE</scope>
    <source>
        <strain evidence="4">8470</strain>
    </source>
</reference>
<protein>
    <submittedName>
        <fullName evidence="4">DUF4784 domain-containing protein</fullName>
    </submittedName>
</protein>
<dbReference type="Proteomes" id="UP000784286">
    <property type="component" value="Unassembled WGS sequence"/>
</dbReference>
<feature type="signal peptide" evidence="1">
    <location>
        <begin position="1"/>
        <end position="21"/>
    </location>
</feature>
<evidence type="ECO:0000313" key="4">
    <source>
        <dbReference type="EMBL" id="MBU3856295.1"/>
    </source>
</evidence>
<proteinExistence type="predicted"/>
<comment type="caution">
    <text evidence="4">The sequence shown here is derived from an EMBL/GenBank/DDBJ whole genome shotgun (WGS) entry which is preliminary data.</text>
</comment>
<dbReference type="Gene3D" id="2.60.40.3920">
    <property type="match status" value="1"/>
</dbReference>
<organism evidence="4 5">
    <name type="scientific">Candidatus Phocaeicola excrementipullorum</name>
    <dbReference type="NCBI Taxonomy" id="2838731"/>
    <lineage>
        <taxon>Bacteria</taxon>
        <taxon>Pseudomonadati</taxon>
        <taxon>Bacteroidota</taxon>
        <taxon>Bacteroidia</taxon>
        <taxon>Bacteroidales</taxon>
        <taxon>Bacteroidaceae</taxon>
        <taxon>Phocaeicola</taxon>
    </lineage>
</organism>
<sequence>MKTNVRLGLVLLVPVFAMGMAACKDDEGASEPQFIENARLMEEGQTLSPGETVHLLGDGYLDTDDVMLEFYWDLNEPGFPEGYIKGYRAEIMESASDGISIRLPYRKPESRVEVLVMRSGEMMHVGKLYVEDGATPEEARLYGITRGGGTVECMWNAKPETRWTLDGCPDFHSAVSCWECYGLCGLSEIGGMQCPVFFDFCTSEWKRLGGYPTLALFASPSGVGALHAVDGEDYTLEIISDHLERNDYVSTSSRDIMPAPLYKYPLPEGLEAEMFGDYPGAYTGTESLLFSANNGNGKWTPVVYGIYSGFHALGDVEAEGLIPFSFMDKDNEWQCGYIVVRAGVSGMYLLEENGEPAFDEPCSTFAGRALSVSANYDRPGTLTVLFETGGTGRKIMEFSLDGKVWKSVDEEGCAYDEIVWTN</sequence>
<dbReference type="Pfam" id="PF16023">
    <property type="entry name" value="DUF4784"/>
    <property type="match status" value="1"/>
</dbReference>
<dbReference type="Pfam" id="PF20264">
    <property type="entry name" value="DUF4784_N"/>
    <property type="match status" value="1"/>
</dbReference>
<dbReference type="AlphaFoldDB" id="A0A948TNP1"/>
<feature type="chain" id="PRO_5037720361" evidence="1">
    <location>
        <begin position="22"/>
        <end position="422"/>
    </location>
</feature>
<dbReference type="PROSITE" id="PS51257">
    <property type="entry name" value="PROKAR_LIPOPROTEIN"/>
    <property type="match status" value="1"/>
</dbReference>
<evidence type="ECO:0000313" key="5">
    <source>
        <dbReference type="Proteomes" id="UP000784286"/>
    </source>
</evidence>
<evidence type="ECO:0000259" key="3">
    <source>
        <dbReference type="Pfam" id="PF20264"/>
    </source>
</evidence>
<keyword evidence="1" id="KW-0732">Signal</keyword>
<reference evidence="4" key="1">
    <citation type="journal article" date="2021" name="PeerJ">
        <title>Extensive microbial diversity within the chicken gut microbiome revealed by metagenomics and culture.</title>
        <authorList>
            <person name="Gilroy R."/>
            <person name="Ravi A."/>
            <person name="Getino M."/>
            <person name="Pursley I."/>
            <person name="Horton D.L."/>
            <person name="Alikhan N.F."/>
            <person name="Baker D."/>
            <person name="Gharbi K."/>
            <person name="Hall N."/>
            <person name="Watson M."/>
            <person name="Adriaenssens E.M."/>
            <person name="Foster-Nyarko E."/>
            <person name="Jarju S."/>
            <person name="Secka A."/>
            <person name="Antonio M."/>
            <person name="Oren A."/>
            <person name="Chaudhuri R.R."/>
            <person name="La Ragione R."/>
            <person name="Hildebrand F."/>
            <person name="Pallen M.J."/>
        </authorList>
    </citation>
    <scope>NUCLEOTIDE SEQUENCE</scope>
    <source>
        <strain evidence="4">8470</strain>
    </source>
</reference>